<dbReference type="GO" id="GO:0005737">
    <property type="term" value="C:cytoplasm"/>
    <property type="evidence" value="ECO:0007669"/>
    <property type="project" value="TreeGrafter"/>
</dbReference>
<sequence>MTSLTLPHTGSYYAATANPVPLWPALAENLTVDVAIIGGGFTGVAAAVELAERGRSVALVEANRIGWGASGRNGGQITGSLSGDTAMERQFTRILGDGAKDFVWALRWRGHDIIRNRVGKYGIACDLKHGQVEAAWQESHVAGLEATHARAVAHGMGDEVELVRGAALREYVGTDIYPAGLVNRRNMHVHSLNLCQGEAMAAESLGARIFTGTKVDRITYGPRPVLQCAGGRITADKVLIAGNFLHDFGRSRLAGRLFPASLGIVATEPLSEAVAQQILPRDYALYDTRFVLDYYRLTADHRLIFGSGTNYSGRDSQDLDERMRPAIERTFPQLRGVSIDYAWSGQDGISINRIPQLGSLDSNVFYAQGYSGHGIATSHIMAEIIAGALCGENRDFDAFSKVRHWRFPVGRALGGLGISLGMALFKLRDSKLSGAK</sequence>
<dbReference type="EMBL" id="WMIG01000024">
    <property type="protein sequence ID" value="MTH62046.1"/>
    <property type="molecule type" value="Genomic_DNA"/>
</dbReference>
<dbReference type="OrthoDB" id="9806601at2"/>
<proteinExistence type="predicted"/>
<protein>
    <submittedName>
        <fullName evidence="3">FAD-dependent oxidoreductase</fullName>
    </submittedName>
</protein>
<dbReference type="RefSeq" id="WP_155041996.1">
    <property type="nucleotide sequence ID" value="NZ_WMIG01000024.1"/>
</dbReference>
<accession>A0A844HQC6</accession>
<dbReference type="InterPro" id="IPR006076">
    <property type="entry name" value="FAD-dep_OxRdtase"/>
</dbReference>
<dbReference type="PANTHER" id="PTHR13847:SF249">
    <property type="entry name" value="OXIDOREDUCTASE-RELATED"/>
    <property type="match status" value="1"/>
</dbReference>
<keyword evidence="4" id="KW-1185">Reference proteome</keyword>
<reference evidence="3 4" key="1">
    <citation type="submission" date="2019-11" db="EMBL/GenBank/DDBJ databases">
        <authorList>
            <person name="Dong K."/>
        </authorList>
    </citation>
    <scope>NUCLEOTIDE SEQUENCE [LARGE SCALE GENOMIC DNA]</scope>
    <source>
        <strain evidence="3 4">NBRC 112902</strain>
    </source>
</reference>
<dbReference type="PRINTS" id="PR00420">
    <property type="entry name" value="RNGMNOXGNASE"/>
</dbReference>
<dbReference type="SUPFAM" id="SSF51905">
    <property type="entry name" value="FAD/NAD(P)-binding domain"/>
    <property type="match status" value="1"/>
</dbReference>
<keyword evidence="1" id="KW-0560">Oxidoreductase</keyword>
<comment type="caution">
    <text evidence="3">The sequence shown here is derived from an EMBL/GenBank/DDBJ whole genome shotgun (WGS) entry which is preliminary data.</text>
</comment>
<feature type="domain" description="FAD dependent oxidoreductase" evidence="2">
    <location>
        <begin position="33"/>
        <end position="386"/>
    </location>
</feature>
<gene>
    <name evidence="3" type="ORF">GL300_22875</name>
</gene>
<dbReference type="Gene3D" id="3.30.9.10">
    <property type="entry name" value="D-Amino Acid Oxidase, subunit A, domain 2"/>
    <property type="match status" value="1"/>
</dbReference>
<dbReference type="Pfam" id="PF01266">
    <property type="entry name" value="DAO"/>
    <property type="match status" value="1"/>
</dbReference>
<dbReference type="PANTHER" id="PTHR13847">
    <property type="entry name" value="SARCOSINE DEHYDROGENASE-RELATED"/>
    <property type="match status" value="1"/>
</dbReference>
<evidence type="ECO:0000259" key="2">
    <source>
        <dbReference type="Pfam" id="PF01266"/>
    </source>
</evidence>
<dbReference type="InterPro" id="IPR036188">
    <property type="entry name" value="FAD/NAD-bd_sf"/>
</dbReference>
<dbReference type="AlphaFoldDB" id="A0A844HQC6"/>
<organism evidence="3 4">
    <name type="scientific">Paracoccus litorisediminis</name>
    <dbReference type="NCBI Taxonomy" id="2006130"/>
    <lineage>
        <taxon>Bacteria</taxon>
        <taxon>Pseudomonadati</taxon>
        <taxon>Pseudomonadota</taxon>
        <taxon>Alphaproteobacteria</taxon>
        <taxon>Rhodobacterales</taxon>
        <taxon>Paracoccaceae</taxon>
        <taxon>Paracoccus</taxon>
    </lineage>
</organism>
<name>A0A844HQC6_9RHOB</name>
<dbReference type="GO" id="GO:0016491">
    <property type="term" value="F:oxidoreductase activity"/>
    <property type="evidence" value="ECO:0007669"/>
    <property type="project" value="UniProtKB-KW"/>
</dbReference>
<evidence type="ECO:0000256" key="1">
    <source>
        <dbReference type="ARBA" id="ARBA00023002"/>
    </source>
</evidence>
<dbReference type="Gene3D" id="3.50.50.60">
    <property type="entry name" value="FAD/NAD(P)-binding domain"/>
    <property type="match status" value="1"/>
</dbReference>
<evidence type="ECO:0000313" key="3">
    <source>
        <dbReference type="EMBL" id="MTH62046.1"/>
    </source>
</evidence>
<dbReference type="Proteomes" id="UP000449846">
    <property type="component" value="Unassembled WGS sequence"/>
</dbReference>
<evidence type="ECO:0000313" key="4">
    <source>
        <dbReference type="Proteomes" id="UP000449846"/>
    </source>
</evidence>